<evidence type="ECO:0000313" key="1">
    <source>
        <dbReference type="EMBL" id="EKC30179.1"/>
    </source>
</evidence>
<accession>K1QGF6</accession>
<gene>
    <name evidence="1" type="ORF">CGI_10002426</name>
</gene>
<dbReference type="HOGENOM" id="CLU_1002019_0_0_1"/>
<protein>
    <submittedName>
        <fullName evidence="1">Uncharacterized protein</fullName>
    </submittedName>
</protein>
<organism evidence="1">
    <name type="scientific">Magallana gigas</name>
    <name type="common">Pacific oyster</name>
    <name type="synonym">Crassostrea gigas</name>
    <dbReference type="NCBI Taxonomy" id="29159"/>
    <lineage>
        <taxon>Eukaryota</taxon>
        <taxon>Metazoa</taxon>
        <taxon>Spiralia</taxon>
        <taxon>Lophotrochozoa</taxon>
        <taxon>Mollusca</taxon>
        <taxon>Bivalvia</taxon>
        <taxon>Autobranchia</taxon>
        <taxon>Pteriomorphia</taxon>
        <taxon>Ostreida</taxon>
        <taxon>Ostreoidea</taxon>
        <taxon>Ostreidae</taxon>
        <taxon>Magallana</taxon>
    </lineage>
</organism>
<dbReference type="AlphaFoldDB" id="K1QGF6"/>
<sequence>MDADERIFRNLESFSKVQFVLLKLGTLCNATKSHLFSEAECDTGRVKDGETPIAVNFSLIFQPGLSLLKDIRDGKKKTLPNHEKSAIRKLDEYLKVSGQHEKCLKKVLRRQQPLEKETVTVSVTEHLLGKLAAGGSCIINENVKEIVFCQCGCNERPVYSYTGIGHQDVWHGYTDIVFESHDGIPECIATTQVSSLSSSCAILDQSSPAKRPRIEEIVISIRNFKQSKNSERNSTKPEVLVIFSKGQGPVLQPEVKVKASFLTLITFSLNQSPRRQDN</sequence>
<reference evidence="1" key="1">
    <citation type="journal article" date="2012" name="Nature">
        <title>The oyster genome reveals stress adaptation and complexity of shell formation.</title>
        <authorList>
            <person name="Zhang G."/>
            <person name="Fang X."/>
            <person name="Guo X."/>
            <person name="Li L."/>
            <person name="Luo R."/>
            <person name="Xu F."/>
            <person name="Yang P."/>
            <person name="Zhang L."/>
            <person name="Wang X."/>
            <person name="Qi H."/>
            <person name="Xiong Z."/>
            <person name="Que H."/>
            <person name="Xie Y."/>
            <person name="Holland P.W."/>
            <person name="Paps J."/>
            <person name="Zhu Y."/>
            <person name="Wu F."/>
            <person name="Chen Y."/>
            <person name="Wang J."/>
            <person name="Peng C."/>
            <person name="Meng J."/>
            <person name="Yang L."/>
            <person name="Liu J."/>
            <person name="Wen B."/>
            <person name="Zhang N."/>
            <person name="Huang Z."/>
            <person name="Zhu Q."/>
            <person name="Feng Y."/>
            <person name="Mount A."/>
            <person name="Hedgecock D."/>
            <person name="Xu Z."/>
            <person name="Liu Y."/>
            <person name="Domazet-Loso T."/>
            <person name="Du Y."/>
            <person name="Sun X."/>
            <person name="Zhang S."/>
            <person name="Liu B."/>
            <person name="Cheng P."/>
            <person name="Jiang X."/>
            <person name="Li J."/>
            <person name="Fan D."/>
            <person name="Wang W."/>
            <person name="Fu W."/>
            <person name="Wang T."/>
            <person name="Wang B."/>
            <person name="Zhang J."/>
            <person name="Peng Z."/>
            <person name="Li Y."/>
            <person name="Li N."/>
            <person name="Wang J."/>
            <person name="Chen M."/>
            <person name="He Y."/>
            <person name="Tan F."/>
            <person name="Song X."/>
            <person name="Zheng Q."/>
            <person name="Huang R."/>
            <person name="Yang H."/>
            <person name="Du X."/>
            <person name="Chen L."/>
            <person name="Yang M."/>
            <person name="Gaffney P.M."/>
            <person name="Wang S."/>
            <person name="Luo L."/>
            <person name="She Z."/>
            <person name="Ming Y."/>
            <person name="Huang W."/>
            <person name="Zhang S."/>
            <person name="Huang B."/>
            <person name="Zhang Y."/>
            <person name="Qu T."/>
            <person name="Ni P."/>
            <person name="Miao G."/>
            <person name="Wang J."/>
            <person name="Wang Q."/>
            <person name="Steinberg C.E."/>
            <person name="Wang H."/>
            <person name="Li N."/>
            <person name="Qian L."/>
            <person name="Zhang G."/>
            <person name="Li Y."/>
            <person name="Yang H."/>
            <person name="Liu X."/>
            <person name="Wang J."/>
            <person name="Yin Y."/>
            <person name="Wang J."/>
        </authorList>
    </citation>
    <scope>NUCLEOTIDE SEQUENCE [LARGE SCALE GENOMIC DNA]</scope>
    <source>
        <strain evidence="1">05x7-T-G4-1.051#20</strain>
    </source>
</reference>
<proteinExistence type="predicted"/>
<dbReference type="InParanoid" id="K1QGF6"/>
<name>K1QGF6_MAGGI</name>
<dbReference type="EMBL" id="JH818060">
    <property type="protein sequence ID" value="EKC30179.1"/>
    <property type="molecule type" value="Genomic_DNA"/>
</dbReference>